<dbReference type="SMART" id="SM00248">
    <property type="entry name" value="ANK"/>
    <property type="match status" value="7"/>
</dbReference>
<dbReference type="InterPro" id="IPR051681">
    <property type="entry name" value="Ser/Thr_Kinases-Pseudokinases"/>
</dbReference>
<evidence type="ECO:0000313" key="6">
    <source>
        <dbReference type="Proteomes" id="UP001189429"/>
    </source>
</evidence>
<feature type="region of interest" description="Disordered" evidence="3">
    <location>
        <begin position="580"/>
        <end position="661"/>
    </location>
</feature>
<dbReference type="InterPro" id="IPR008271">
    <property type="entry name" value="Ser/Thr_kinase_AS"/>
</dbReference>
<dbReference type="Proteomes" id="UP001189429">
    <property type="component" value="Unassembled WGS sequence"/>
</dbReference>
<dbReference type="Gene3D" id="1.10.510.10">
    <property type="entry name" value="Transferase(Phosphotransferase) domain 1"/>
    <property type="match status" value="1"/>
</dbReference>
<organism evidence="5 6">
    <name type="scientific">Prorocentrum cordatum</name>
    <dbReference type="NCBI Taxonomy" id="2364126"/>
    <lineage>
        <taxon>Eukaryota</taxon>
        <taxon>Sar</taxon>
        <taxon>Alveolata</taxon>
        <taxon>Dinophyceae</taxon>
        <taxon>Prorocentrales</taxon>
        <taxon>Prorocentraceae</taxon>
        <taxon>Prorocentrum</taxon>
    </lineage>
</organism>
<feature type="repeat" description="ANK" evidence="2">
    <location>
        <begin position="100"/>
        <end position="132"/>
    </location>
</feature>
<dbReference type="PANTHER" id="PTHR44329">
    <property type="entry name" value="SERINE/THREONINE-PROTEIN KINASE TNNI3K-RELATED"/>
    <property type="match status" value="1"/>
</dbReference>
<dbReference type="Pfam" id="PF00069">
    <property type="entry name" value="Pkinase"/>
    <property type="match status" value="1"/>
</dbReference>
<name>A0ABN9S8N4_9DINO</name>
<dbReference type="Gene3D" id="1.25.40.20">
    <property type="entry name" value="Ankyrin repeat-containing domain"/>
    <property type="match status" value="2"/>
</dbReference>
<dbReference type="PROSITE" id="PS50088">
    <property type="entry name" value="ANK_REPEAT"/>
    <property type="match status" value="3"/>
</dbReference>
<keyword evidence="6" id="KW-1185">Reference proteome</keyword>
<protein>
    <recommendedName>
        <fullName evidence="4">Protein kinase domain-containing protein</fullName>
    </recommendedName>
</protein>
<feature type="compositionally biased region" description="Low complexity" evidence="3">
    <location>
        <begin position="630"/>
        <end position="641"/>
    </location>
</feature>
<evidence type="ECO:0000256" key="1">
    <source>
        <dbReference type="ARBA" id="ARBA00005843"/>
    </source>
</evidence>
<evidence type="ECO:0000256" key="3">
    <source>
        <dbReference type="SAM" id="MobiDB-lite"/>
    </source>
</evidence>
<dbReference type="PROSITE" id="PS50011">
    <property type="entry name" value="PROTEIN_KINASE_DOM"/>
    <property type="match status" value="1"/>
</dbReference>
<comment type="similarity">
    <text evidence="1">Belongs to the protein kinase superfamily. TKL Ser/Thr protein kinase family.</text>
</comment>
<dbReference type="Pfam" id="PF12796">
    <property type="entry name" value="Ank_2"/>
    <property type="match status" value="2"/>
</dbReference>
<dbReference type="InterPro" id="IPR011009">
    <property type="entry name" value="Kinase-like_dom_sf"/>
</dbReference>
<dbReference type="InterPro" id="IPR000719">
    <property type="entry name" value="Prot_kinase_dom"/>
</dbReference>
<feature type="region of interest" description="Disordered" evidence="3">
    <location>
        <begin position="157"/>
        <end position="201"/>
    </location>
</feature>
<sequence>LCCHFGSRSKCVTSAGGSCTKATWTRSAFWALQLARSAQFSMGQSTCRPSQPGNLSAAPSPAQSPHDTASRMCFAASQGDDPLIAKLLSTGVSVNLSDYDRRTALHVAAAEGNLSTVQLLLSANADVAAADRWGHTPMDEAAANNLHDIMAALRTAGGDHGLTPRGGEDKASLGDRLGQGPDKRRPSNDSTASPDTPGTVAAVPVRRVSGMQLCCAAAAGNAEMLRSLIADGANVNAKDYDGRIALHVAAAYGHHGIVQDLLGLRADVRHRDHFGSTPLSSAVSQQHEEVAATLLKALQQGRAGSDDKKDPVEGMCSSALPGQVEEVCPRQANGCTMNWMIQEKEVKFGPMLSKTLKSAIHTAEWRGMKVVAKTLLNVQADDGDLTKEVLREIGILSTLRHPDLVMFLGACIYSPQPFLISEYMEGGDLDLYYSMKASQRGSPYRPHMSLFLRWSSAVARALCFLHNCSPPIVHRDLKPMNLLLTKNNDLKVTDFGISKLMRPSLGDRAPRMSGGVGTWRYMAPEVVRSEQYTDRVDIYSFALIMWFMSTGVQPFVDQFGQDPALVLEDYLKGREPRPSFAGGAGLLSGNRTTAAAVRPPARRSAGTGARRRGPRRTSAPRASRRPPCTPTTAPGRRAPGRSWAGCGRRRPSFPLAGGPGGGAAGLPGGAVPTYPQSEWILNIGLQQPCILRWWLQDIAYVVGDPAFYYIISF</sequence>
<dbReference type="PROSITE" id="PS00108">
    <property type="entry name" value="PROTEIN_KINASE_ST"/>
    <property type="match status" value="1"/>
</dbReference>
<feature type="non-terminal residue" evidence="5">
    <location>
        <position position="1"/>
    </location>
</feature>
<dbReference type="SMART" id="SM00220">
    <property type="entry name" value="S_TKc"/>
    <property type="match status" value="1"/>
</dbReference>
<dbReference type="EMBL" id="CAUYUJ010009402">
    <property type="protein sequence ID" value="CAK0826694.1"/>
    <property type="molecule type" value="Genomic_DNA"/>
</dbReference>
<dbReference type="SUPFAM" id="SSF48403">
    <property type="entry name" value="Ankyrin repeat"/>
    <property type="match status" value="1"/>
</dbReference>
<feature type="compositionally biased region" description="Low complexity" evidence="3">
    <location>
        <begin position="591"/>
        <end position="608"/>
    </location>
</feature>
<feature type="repeat" description="ANK" evidence="2">
    <location>
        <begin position="241"/>
        <end position="273"/>
    </location>
</feature>
<comment type="caution">
    <text evidence="5">The sequence shown here is derived from an EMBL/GenBank/DDBJ whole genome shotgun (WGS) entry which is preliminary data.</text>
</comment>
<proteinExistence type="inferred from homology"/>
<evidence type="ECO:0000259" key="4">
    <source>
        <dbReference type="PROSITE" id="PS50011"/>
    </source>
</evidence>
<reference evidence="5" key="1">
    <citation type="submission" date="2023-10" db="EMBL/GenBank/DDBJ databases">
        <authorList>
            <person name="Chen Y."/>
            <person name="Shah S."/>
            <person name="Dougan E. K."/>
            <person name="Thang M."/>
            <person name="Chan C."/>
        </authorList>
    </citation>
    <scope>NUCLEOTIDE SEQUENCE [LARGE SCALE GENOMIC DNA]</scope>
</reference>
<feature type="domain" description="Protein kinase" evidence="4">
    <location>
        <begin position="346"/>
        <end position="632"/>
    </location>
</feature>
<accession>A0ABN9S8N4</accession>
<evidence type="ECO:0000313" key="5">
    <source>
        <dbReference type="EMBL" id="CAK0826694.1"/>
    </source>
</evidence>
<feature type="compositionally biased region" description="Polar residues" evidence="3">
    <location>
        <begin position="43"/>
        <end position="54"/>
    </location>
</feature>
<gene>
    <name evidence="5" type="ORF">PCOR1329_LOCUS26431</name>
</gene>
<dbReference type="InterPro" id="IPR002110">
    <property type="entry name" value="Ankyrin_rpt"/>
</dbReference>
<feature type="repeat" description="ANK" evidence="2">
    <location>
        <begin position="216"/>
        <end position="240"/>
    </location>
</feature>
<dbReference type="SUPFAM" id="SSF56112">
    <property type="entry name" value="Protein kinase-like (PK-like)"/>
    <property type="match status" value="1"/>
</dbReference>
<evidence type="ECO:0000256" key="2">
    <source>
        <dbReference type="PROSITE-ProRule" id="PRU00023"/>
    </source>
</evidence>
<keyword evidence="2" id="KW-0040">ANK repeat</keyword>
<dbReference type="PANTHER" id="PTHR44329:SF140">
    <property type="entry name" value="INACTIVE PROTEIN TYROSINE KINASE PTKL"/>
    <property type="match status" value="1"/>
</dbReference>
<dbReference type="PROSITE" id="PS50297">
    <property type="entry name" value="ANK_REP_REGION"/>
    <property type="match status" value="2"/>
</dbReference>
<dbReference type="InterPro" id="IPR036770">
    <property type="entry name" value="Ankyrin_rpt-contain_sf"/>
</dbReference>
<feature type="region of interest" description="Disordered" evidence="3">
    <location>
        <begin position="43"/>
        <end position="68"/>
    </location>
</feature>